<dbReference type="Proteomes" id="UP000652761">
    <property type="component" value="Unassembled WGS sequence"/>
</dbReference>
<accession>A0A843UVJ2</accession>
<dbReference type="EMBL" id="NMUH01000991">
    <property type="protein sequence ID" value="MQL87615.1"/>
    <property type="molecule type" value="Genomic_DNA"/>
</dbReference>
<sequence length="152" mass="16469">MRSGRADEVSGRVDEVFGLADEVSCIRADEVFGRADEVSGRVDEVFGRADEVNCIRADEVSDWWRPTSRAADLLGCPRIIGPPGFEAEELGVNIVCREAHQPGCKRPDPLPLTSCKRQSMLPPTGESEEDVSRPSFGSELRRSGTGSVPPAV</sequence>
<protein>
    <submittedName>
        <fullName evidence="2">Uncharacterized protein</fullName>
    </submittedName>
</protein>
<keyword evidence="3" id="KW-1185">Reference proteome</keyword>
<evidence type="ECO:0000256" key="1">
    <source>
        <dbReference type="SAM" id="MobiDB-lite"/>
    </source>
</evidence>
<organism evidence="2 3">
    <name type="scientific">Colocasia esculenta</name>
    <name type="common">Wild taro</name>
    <name type="synonym">Arum esculentum</name>
    <dbReference type="NCBI Taxonomy" id="4460"/>
    <lineage>
        <taxon>Eukaryota</taxon>
        <taxon>Viridiplantae</taxon>
        <taxon>Streptophyta</taxon>
        <taxon>Embryophyta</taxon>
        <taxon>Tracheophyta</taxon>
        <taxon>Spermatophyta</taxon>
        <taxon>Magnoliopsida</taxon>
        <taxon>Liliopsida</taxon>
        <taxon>Araceae</taxon>
        <taxon>Aroideae</taxon>
        <taxon>Colocasieae</taxon>
        <taxon>Colocasia</taxon>
    </lineage>
</organism>
<feature type="region of interest" description="Disordered" evidence="1">
    <location>
        <begin position="102"/>
        <end position="152"/>
    </location>
</feature>
<dbReference type="OrthoDB" id="5423371at2759"/>
<proteinExistence type="predicted"/>
<reference evidence="2" key="1">
    <citation type="submission" date="2017-07" db="EMBL/GenBank/DDBJ databases">
        <title>Taro Niue Genome Assembly and Annotation.</title>
        <authorList>
            <person name="Atibalentja N."/>
            <person name="Keating K."/>
            <person name="Fields C.J."/>
        </authorList>
    </citation>
    <scope>NUCLEOTIDE SEQUENCE</scope>
    <source>
        <strain evidence="2">Niue_2</strain>
        <tissue evidence="2">Leaf</tissue>
    </source>
</reference>
<evidence type="ECO:0000313" key="3">
    <source>
        <dbReference type="Proteomes" id="UP000652761"/>
    </source>
</evidence>
<name>A0A843UVJ2_COLES</name>
<evidence type="ECO:0000313" key="2">
    <source>
        <dbReference type="EMBL" id="MQL87615.1"/>
    </source>
</evidence>
<dbReference type="AlphaFoldDB" id="A0A843UVJ2"/>
<gene>
    <name evidence="2" type="ORF">Taro_020165</name>
</gene>
<comment type="caution">
    <text evidence="2">The sequence shown here is derived from an EMBL/GenBank/DDBJ whole genome shotgun (WGS) entry which is preliminary data.</text>
</comment>